<evidence type="ECO:0000313" key="2">
    <source>
        <dbReference type="Proteomes" id="UP001251870"/>
    </source>
</evidence>
<dbReference type="RefSeq" id="WP_310549294.1">
    <property type="nucleotide sequence ID" value="NZ_JAVKGR010000022.1"/>
</dbReference>
<name>A0ABU2DUX1_9MICC</name>
<protein>
    <submittedName>
        <fullName evidence="1">Uncharacterized protein</fullName>
    </submittedName>
</protein>
<reference evidence="1 2" key="1">
    <citation type="submission" date="2023-09" db="EMBL/GenBank/DDBJ databases">
        <title>Description of three actinobacteria isolated from air of manufacturing shop in a pharmaceutical factory.</title>
        <authorList>
            <person name="Zhang D.-F."/>
        </authorList>
    </citation>
    <scope>NUCLEOTIDE SEQUENCE [LARGE SCALE GENOMIC DNA]</scope>
    <source>
        <strain evidence="1 2">LY-0111</strain>
    </source>
</reference>
<proteinExistence type="predicted"/>
<dbReference type="Proteomes" id="UP001251870">
    <property type="component" value="Unassembled WGS sequence"/>
</dbReference>
<organism evidence="1 2">
    <name type="scientific">Nesterenkonia aerolata</name>
    <dbReference type="NCBI Taxonomy" id="3074079"/>
    <lineage>
        <taxon>Bacteria</taxon>
        <taxon>Bacillati</taxon>
        <taxon>Actinomycetota</taxon>
        <taxon>Actinomycetes</taxon>
        <taxon>Micrococcales</taxon>
        <taxon>Micrococcaceae</taxon>
        <taxon>Nesterenkonia</taxon>
    </lineage>
</organism>
<evidence type="ECO:0000313" key="1">
    <source>
        <dbReference type="EMBL" id="MDR8020312.1"/>
    </source>
</evidence>
<gene>
    <name evidence="1" type="ORF">RIL96_12145</name>
</gene>
<comment type="caution">
    <text evidence="1">The sequence shown here is derived from an EMBL/GenBank/DDBJ whole genome shotgun (WGS) entry which is preliminary data.</text>
</comment>
<accession>A0ABU2DUX1</accession>
<dbReference type="EMBL" id="JAVKGR010000022">
    <property type="protein sequence ID" value="MDR8020312.1"/>
    <property type="molecule type" value="Genomic_DNA"/>
</dbReference>
<sequence>MVDWDEGLTQEEQVAEIELVVSVMKKHFGEGVVRLGDDEWDLERYLNWPGIPYPSHRAPDHYFYRVNFDFSDIEANQETQEKALAALDDIGLSPDGDLPQTYDAERRNQVYVVGGGDDHGRLFLIQQRRDGAEISAQFRTRHSDHESMYEAYEANWED</sequence>
<keyword evidence="2" id="KW-1185">Reference proteome</keyword>